<feature type="transmembrane region" description="Helical" evidence="1">
    <location>
        <begin position="20"/>
        <end position="39"/>
    </location>
</feature>
<protein>
    <submittedName>
        <fullName evidence="3">Potassium channel family protein</fullName>
    </submittedName>
</protein>
<keyword evidence="3" id="KW-0407">Ion channel</keyword>
<dbReference type="SUPFAM" id="SSF81324">
    <property type="entry name" value="Voltage-gated potassium channels"/>
    <property type="match status" value="1"/>
</dbReference>
<keyword evidence="4" id="KW-1185">Reference proteome</keyword>
<proteinExistence type="predicted"/>
<keyword evidence="1" id="KW-1133">Transmembrane helix</keyword>
<feature type="domain" description="Potassium channel" evidence="2">
    <location>
        <begin position="75"/>
        <end position="145"/>
    </location>
</feature>
<dbReference type="Proteomes" id="UP001597414">
    <property type="component" value="Unassembled WGS sequence"/>
</dbReference>
<evidence type="ECO:0000313" key="3">
    <source>
        <dbReference type="EMBL" id="MFD2200953.1"/>
    </source>
</evidence>
<dbReference type="Gene3D" id="1.10.287.70">
    <property type="match status" value="1"/>
</dbReference>
<accession>A0ABW5B4A9</accession>
<keyword evidence="1" id="KW-0812">Transmembrane</keyword>
<dbReference type="InterPro" id="IPR013099">
    <property type="entry name" value="K_chnl_dom"/>
</dbReference>
<feature type="transmembrane region" description="Helical" evidence="1">
    <location>
        <begin position="51"/>
        <end position="73"/>
    </location>
</feature>
<evidence type="ECO:0000259" key="2">
    <source>
        <dbReference type="Pfam" id="PF07885"/>
    </source>
</evidence>
<evidence type="ECO:0000256" key="1">
    <source>
        <dbReference type="SAM" id="Phobius"/>
    </source>
</evidence>
<comment type="caution">
    <text evidence="3">The sequence shown here is derived from an EMBL/GenBank/DDBJ whole genome shotgun (WGS) entry which is preliminary data.</text>
</comment>
<dbReference type="RefSeq" id="WP_380800837.1">
    <property type="nucleotide sequence ID" value="NZ_JBHUIV010000010.1"/>
</dbReference>
<sequence length="148" mass="16594">MVISIPIAPKVFFSSDKWTIVSLLAYLLFYSFLFYSVMVQITQKKEVSESVIYGSLSGFLLLLVLATFSFLLLDLSIMDSFLHISGDSIPSKYQQFSYYSLITLTTIGYGDITPVSEQARLLAGFWGVVSQFYMVAIVGIIISKYTSK</sequence>
<dbReference type="GO" id="GO:0034220">
    <property type="term" value="P:monoatomic ion transmembrane transport"/>
    <property type="evidence" value="ECO:0007669"/>
    <property type="project" value="UniProtKB-KW"/>
</dbReference>
<dbReference type="Pfam" id="PF07885">
    <property type="entry name" value="Ion_trans_2"/>
    <property type="match status" value="1"/>
</dbReference>
<evidence type="ECO:0000313" key="4">
    <source>
        <dbReference type="Proteomes" id="UP001597414"/>
    </source>
</evidence>
<reference evidence="4" key="1">
    <citation type="journal article" date="2019" name="Int. J. Syst. Evol. Microbiol.">
        <title>The Global Catalogue of Microorganisms (GCM) 10K type strain sequencing project: providing services to taxonomists for standard genome sequencing and annotation.</title>
        <authorList>
            <consortium name="The Broad Institute Genomics Platform"/>
            <consortium name="The Broad Institute Genome Sequencing Center for Infectious Disease"/>
            <person name="Wu L."/>
            <person name="Ma J."/>
        </authorList>
    </citation>
    <scope>NUCLEOTIDE SEQUENCE [LARGE SCALE GENOMIC DNA]</scope>
    <source>
        <strain evidence="4">KCTC 19812</strain>
    </source>
</reference>
<keyword evidence="3" id="KW-0406">Ion transport</keyword>
<name>A0ABW5B4A9_9BACT</name>
<keyword evidence="1" id="KW-0472">Membrane</keyword>
<gene>
    <name evidence="3" type="ORF">ACFSKV_05195</name>
</gene>
<feature type="transmembrane region" description="Helical" evidence="1">
    <location>
        <begin position="123"/>
        <end position="142"/>
    </location>
</feature>
<dbReference type="EMBL" id="JBHUIV010000010">
    <property type="protein sequence ID" value="MFD2200953.1"/>
    <property type="molecule type" value="Genomic_DNA"/>
</dbReference>
<organism evidence="3 4">
    <name type="scientific">Shivajiella indica</name>
    <dbReference type="NCBI Taxonomy" id="872115"/>
    <lineage>
        <taxon>Bacteria</taxon>
        <taxon>Pseudomonadati</taxon>
        <taxon>Bacteroidota</taxon>
        <taxon>Cytophagia</taxon>
        <taxon>Cytophagales</taxon>
        <taxon>Cyclobacteriaceae</taxon>
        <taxon>Shivajiella</taxon>
    </lineage>
</organism>
<keyword evidence="3" id="KW-0813">Transport</keyword>